<gene>
    <name evidence="1" type="ORF">DEO72_LG6g2413</name>
</gene>
<sequence>MLLNFLARSHELFSHAHTLHAIAEPAPPKFTSIPWWQSLSALRRRRHSVGKGGTENKEGHGNGWNRWQRWVLQQQRSVRKEEYRCEKEMGR</sequence>
<protein>
    <submittedName>
        <fullName evidence="1">Uncharacterized protein</fullName>
    </submittedName>
</protein>
<evidence type="ECO:0000313" key="2">
    <source>
        <dbReference type="Proteomes" id="UP000501690"/>
    </source>
</evidence>
<dbReference type="EMBL" id="CP039350">
    <property type="protein sequence ID" value="QCD97702.1"/>
    <property type="molecule type" value="Genomic_DNA"/>
</dbReference>
<organism evidence="1 2">
    <name type="scientific">Vigna unguiculata</name>
    <name type="common">Cowpea</name>
    <dbReference type="NCBI Taxonomy" id="3917"/>
    <lineage>
        <taxon>Eukaryota</taxon>
        <taxon>Viridiplantae</taxon>
        <taxon>Streptophyta</taxon>
        <taxon>Embryophyta</taxon>
        <taxon>Tracheophyta</taxon>
        <taxon>Spermatophyta</taxon>
        <taxon>Magnoliopsida</taxon>
        <taxon>eudicotyledons</taxon>
        <taxon>Gunneridae</taxon>
        <taxon>Pentapetalae</taxon>
        <taxon>rosids</taxon>
        <taxon>fabids</taxon>
        <taxon>Fabales</taxon>
        <taxon>Fabaceae</taxon>
        <taxon>Papilionoideae</taxon>
        <taxon>50 kb inversion clade</taxon>
        <taxon>NPAAA clade</taxon>
        <taxon>indigoferoid/millettioid clade</taxon>
        <taxon>Phaseoleae</taxon>
        <taxon>Vigna</taxon>
    </lineage>
</organism>
<proteinExistence type="predicted"/>
<dbReference type="Proteomes" id="UP000501690">
    <property type="component" value="Linkage Group LG6"/>
</dbReference>
<keyword evidence="2" id="KW-1185">Reference proteome</keyword>
<name>A0A4D6M8I0_VIGUN</name>
<accession>A0A4D6M8I0</accession>
<evidence type="ECO:0000313" key="1">
    <source>
        <dbReference type="EMBL" id="QCD97702.1"/>
    </source>
</evidence>
<reference evidence="1 2" key="1">
    <citation type="submission" date="2019-04" db="EMBL/GenBank/DDBJ databases">
        <title>An improved genome assembly and genetic linkage map for asparagus bean, Vigna unguiculata ssp. sesquipedialis.</title>
        <authorList>
            <person name="Xia Q."/>
            <person name="Zhang R."/>
            <person name="Dong Y."/>
        </authorList>
    </citation>
    <scope>NUCLEOTIDE SEQUENCE [LARGE SCALE GENOMIC DNA]</scope>
    <source>
        <tissue evidence="1">Leaf</tissue>
    </source>
</reference>
<dbReference type="AlphaFoldDB" id="A0A4D6M8I0"/>